<feature type="compositionally biased region" description="Basic and acidic residues" evidence="1">
    <location>
        <begin position="30"/>
        <end position="47"/>
    </location>
</feature>
<name>L2GRJ3_VAVCU</name>
<dbReference type="Proteomes" id="UP000011081">
    <property type="component" value="Unassembled WGS sequence"/>
</dbReference>
<reference evidence="3" key="1">
    <citation type="submission" date="2011-03" db="EMBL/GenBank/DDBJ databases">
        <title>The genome sequence of Vavraia culicis strain floridensis.</title>
        <authorList>
            <consortium name="The Broad Institute Genome Sequencing Platform"/>
            <person name="Cuomo C."/>
            <person name="Becnel J."/>
            <person name="Sanscrainte N."/>
            <person name="Young S.K."/>
            <person name="Zeng Q."/>
            <person name="Gargeya S."/>
            <person name="Fitzgerald M."/>
            <person name="Haas B."/>
            <person name="Abouelleil A."/>
            <person name="Alvarado L."/>
            <person name="Arachchi H.M."/>
            <person name="Berlin A."/>
            <person name="Chapman S.B."/>
            <person name="Gearin G."/>
            <person name="Goldberg J."/>
            <person name="Griggs A."/>
            <person name="Gujja S."/>
            <person name="Hansen M."/>
            <person name="Heiman D."/>
            <person name="Howarth C."/>
            <person name="Larimer J."/>
            <person name="Lui A."/>
            <person name="MacDonald P.J.P."/>
            <person name="McCowen C."/>
            <person name="Montmayeur A."/>
            <person name="Murphy C."/>
            <person name="Neiman D."/>
            <person name="Pearson M."/>
            <person name="Priest M."/>
            <person name="Roberts A."/>
            <person name="Saif S."/>
            <person name="Shea T."/>
            <person name="Sisk P."/>
            <person name="Stolte C."/>
            <person name="Sykes S."/>
            <person name="Wortman J."/>
            <person name="Nusbaum C."/>
            <person name="Birren B."/>
        </authorList>
    </citation>
    <scope>NUCLEOTIDE SEQUENCE [LARGE SCALE GENOMIC DNA]</scope>
    <source>
        <strain evidence="3">floridensis</strain>
    </source>
</reference>
<feature type="region of interest" description="Disordered" evidence="1">
    <location>
        <begin position="1"/>
        <end position="67"/>
    </location>
</feature>
<feature type="compositionally biased region" description="Low complexity" evidence="1">
    <location>
        <begin position="1"/>
        <end position="20"/>
    </location>
</feature>
<dbReference type="EMBL" id="GL877453">
    <property type="protein sequence ID" value="ELA46276.1"/>
    <property type="molecule type" value="Genomic_DNA"/>
</dbReference>
<dbReference type="InParanoid" id="L2GRJ3"/>
<feature type="compositionally biased region" description="Basic and acidic residues" evidence="1">
    <location>
        <begin position="54"/>
        <end position="67"/>
    </location>
</feature>
<proteinExistence type="predicted"/>
<evidence type="ECO:0000256" key="1">
    <source>
        <dbReference type="SAM" id="MobiDB-lite"/>
    </source>
</evidence>
<evidence type="ECO:0000313" key="2">
    <source>
        <dbReference type="EMBL" id="ELA46276.1"/>
    </source>
</evidence>
<dbReference type="AlphaFoldDB" id="L2GRJ3"/>
<dbReference type="VEuPathDB" id="MicrosporidiaDB:VCUG_02243"/>
<dbReference type="GeneID" id="19880107"/>
<evidence type="ECO:0000313" key="3">
    <source>
        <dbReference type="Proteomes" id="UP000011081"/>
    </source>
</evidence>
<dbReference type="HOGENOM" id="CLU_2293655_0_0_1"/>
<dbReference type="OrthoDB" id="10391316at2759"/>
<organism evidence="2 3">
    <name type="scientific">Vavraia culicis (isolate floridensis)</name>
    <name type="common">Microsporidian parasite</name>
    <dbReference type="NCBI Taxonomy" id="948595"/>
    <lineage>
        <taxon>Eukaryota</taxon>
        <taxon>Fungi</taxon>
        <taxon>Fungi incertae sedis</taxon>
        <taxon>Microsporidia</taxon>
        <taxon>Pleistophoridae</taxon>
        <taxon>Vavraia</taxon>
    </lineage>
</organism>
<dbReference type="RefSeq" id="XP_008075253.1">
    <property type="nucleotide sequence ID" value="XM_008077062.1"/>
</dbReference>
<protein>
    <submittedName>
        <fullName evidence="2">Uncharacterized protein</fullName>
    </submittedName>
</protein>
<keyword evidence="3" id="KW-1185">Reference proteome</keyword>
<dbReference type="OMA" id="HREETEY"/>
<accession>L2GRJ3</accession>
<sequence>MVKTAKSGSNKNSVSSVANKTKARGSSKPGTKDPPKSKKDTRTDSSFEKPAVNELRDLYENGKPFDKNWSEHREETEYVLKPDINELIRFWENINEKEATK</sequence>
<gene>
    <name evidence="2" type="ORF">VCUG_02243</name>
</gene>